<dbReference type="SMART" id="SM00184">
    <property type="entry name" value="RING"/>
    <property type="match status" value="1"/>
</dbReference>
<dbReference type="CDD" id="cd16527">
    <property type="entry name" value="RING-HC_PEX10"/>
    <property type="match status" value="1"/>
</dbReference>
<evidence type="ECO:0000256" key="3">
    <source>
        <dbReference type="ARBA" id="ARBA00004906"/>
    </source>
</evidence>
<sequence>MLVKSGQAEILRAAQRDANFLKEFHERLAEIVQRTLGIRTWMKYREFLRISSDVIYYSLTTLMNLQTLGEEYTGILQTHSSGKALQTKPVQIMMILLTTCGEKLVIESLKKFEGLMTAKSADEGISAHLLNISQKLRNLLPFFHRLNKAIFYYNGEYYQIGKRLTSTKYMLVRHWLKDRSTLPAFRLLGILSFLHLSWHMIQTYKKLKLESSKTAIRSQANTYVPIEKRCPLCLNNRTNTSSISCGHLFCWECIMSCLQEQPRCPLCRKAAQPSRVVLLQNY</sequence>
<evidence type="ECO:0000256" key="16">
    <source>
        <dbReference type="ARBA" id="ARBA00023136"/>
    </source>
</evidence>
<comment type="pathway">
    <text evidence="3">Protein modification; protein ubiquitination.</text>
</comment>
<evidence type="ECO:0000256" key="1">
    <source>
        <dbReference type="ARBA" id="ARBA00000900"/>
    </source>
</evidence>
<keyword evidence="6" id="KW-0813">Transport</keyword>
<keyword evidence="16" id="KW-0472">Membrane</keyword>
<accession>A0AAW2HT17</accession>
<evidence type="ECO:0000256" key="9">
    <source>
        <dbReference type="ARBA" id="ARBA00022692"/>
    </source>
</evidence>
<dbReference type="InterPro" id="IPR001841">
    <property type="entry name" value="Znf_RING"/>
</dbReference>
<dbReference type="PANTHER" id="PTHR23350">
    <property type="entry name" value="PEROXISOME ASSEMBLY PROTEIN 10"/>
    <property type="match status" value="1"/>
</dbReference>
<dbReference type="InterPro" id="IPR017907">
    <property type="entry name" value="Znf_RING_CS"/>
</dbReference>
<evidence type="ECO:0000256" key="6">
    <source>
        <dbReference type="ARBA" id="ARBA00022448"/>
    </source>
</evidence>
<evidence type="ECO:0000256" key="14">
    <source>
        <dbReference type="ARBA" id="ARBA00022927"/>
    </source>
</evidence>
<dbReference type="GO" id="GO:0061630">
    <property type="term" value="F:ubiquitin protein ligase activity"/>
    <property type="evidence" value="ECO:0007669"/>
    <property type="project" value="UniProtKB-EC"/>
</dbReference>
<reference evidence="20" key="1">
    <citation type="journal article" date="2024" name="Gigascience">
        <title>Chromosome-level genome of the poultry shaft louse Menopon gallinae provides insight into the host-switching and adaptive evolution of parasitic lice.</title>
        <authorList>
            <person name="Xu Y."/>
            <person name="Ma L."/>
            <person name="Liu S."/>
            <person name="Liang Y."/>
            <person name="Liu Q."/>
            <person name="He Z."/>
            <person name="Tian L."/>
            <person name="Duan Y."/>
            <person name="Cai W."/>
            <person name="Li H."/>
            <person name="Song F."/>
        </authorList>
    </citation>
    <scope>NUCLEOTIDE SEQUENCE</scope>
    <source>
        <strain evidence="20">Cailab_2023a</strain>
    </source>
</reference>
<dbReference type="PANTHER" id="PTHR23350:SF0">
    <property type="entry name" value="PEROXISOME BIOGENESIS FACTOR 10"/>
    <property type="match status" value="1"/>
</dbReference>
<comment type="catalytic activity">
    <reaction evidence="1">
        <text>S-ubiquitinyl-[E2 ubiquitin-conjugating enzyme]-L-cysteine + [acceptor protein]-L-lysine = [E2 ubiquitin-conjugating enzyme]-L-cysteine + N(6)-ubiquitinyl-[acceptor protein]-L-lysine.</text>
        <dbReference type="EC" id="2.3.2.27"/>
    </reaction>
</comment>
<evidence type="ECO:0000256" key="2">
    <source>
        <dbReference type="ARBA" id="ARBA00004585"/>
    </source>
</evidence>
<proteinExistence type="inferred from homology"/>
<keyword evidence="13" id="KW-0862">Zinc</keyword>
<evidence type="ECO:0000256" key="17">
    <source>
        <dbReference type="ARBA" id="ARBA00023140"/>
    </source>
</evidence>
<keyword evidence="11 18" id="KW-0863">Zinc-finger</keyword>
<feature type="domain" description="RING-type" evidence="19">
    <location>
        <begin position="230"/>
        <end position="268"/>
    </location>
</feature>
<organism evidence="20">
    <name type="scientific">Menopon gallinae</name>
    <name type="common">poultry shaft louse</name>
    <dbReference type="NCBI Taxonomy" id="328185"/>
    <lineage>
        <taxon>Eukaryota</taxon>
        <taxon>Metazoa</taxon>
        <taxon>Ecdysozoa</taxon>
        <taxon>Arthropoda</taxon>
        <taxon>Hexapoda</taxon>
        <taxon>Insecta</taxon>
        <taxon>Pterygota</taxon>
        <taxon>Neoptera</taxon>
        <taxon>Paraneoptera</taxon>
        <taxon>Psocodea</taxon>
        <taxon>Troctomorpha</taxon>
        <taxon>Phthiraptera</taxon>
        <taxon>Amblycera</taxon>
        <taxon>Menoponidae</taxon>
        <taxon>Menopon</taxon>
    </lineage>
</organism>
<evidence type="ECO:0000313" key="20">
    <source>
        <dbReference type="EMBL" id="KAL0272493.1"/>
    </source>
</evidence>
<keyword evidence="14" id="KW-0653">Protein transport</keyword>
<keyword evidence="10" id="KW-0479">Metal-binding</keyword>
<keyword evidence="8" id="KW-0808">Transferase</keyword>
<evidence type="ECO:0000256" key="5">
    <source>
        <dbReference type="ARBA" id="ARBA00012483"/>
    </source>
</evidence>
<dbReference type="Pfam" id="PF13920">
    <property type="entry name" value="zf-C3HC4_3"/>
    <property type="match status" value="1"/>
</dbReference>
<evidence type="ECO:0000259" key="19">
    <source>
        <dbReference type="PROSITE" id="PS50089"/>
    </source>
</evidence>
<protein>
    <recommendedName>
        <fullName evidence="5">RING-type E3 ubiquitin transferase</fullName>
        <ecNumber evidence="5">2.3.2.27</ecNumber>
    </recommendedName>
</protein>
<dbReference type="EMBL" id="JARGDH010000003">
    <property type="protein sequence ID" value="KAL0272493.1"/>
    <property type="molecule type" value="Genomic_DNA"/>
</dbReference>
<evidence type="ECO:0000256" key="10">
    <source>
        <dbReference type="ARBA" id="ARBA00022723"/>
    </source>
</evidence>
<evidence type="ECO:0000256" key="13">
    <source>
        <dbReference type="ARBA" id="ARBA00022833"/>
    </source>
</evidence>
<dbReference type="InterPro" id="IPR006845">
    <property type="entry name" value="Pex_N"/>
</dbReference>
<dbReference type="GO" id="GO:0008270">
    <property type="term" value="F:zinc ion binding"/>
    <property type="evidence" value="ECO:0007669"/>
    <property type="project" value="UniProtKB-KW"/>
</dbReference>
<keyword evidence="12" id="KW-0833">Ubl conjugation pathway</keyword>
<name>A0AAW2HT17_9NEOP</name>
<evidence type="ECO:0000256" key="15">
    <source>
        <dbReference type="ARBA" id="ARBA00022989"/>
    </source>
</evidence>
<keyword evidence="9" id="KW-0812">Transmembrane</keyword>
<dbReference type="InterPro" id="IPR013083">
    <property type="entry name" value="Znf_RING/FYVE/PHD"/>
</dbReference>
<dbReference type="GO" id="GO:0005778">
    <property type="term" value="C:peroxisomal membrane"/>
    <property type="evidence" value="ECO:0007669"/>
    <property type="project" value="UniProtKB-SubCell"/>
</dbReference>
<dbReference type="InterPro" id="IPR025654">
    <property type="entry name" value="PEX2/10"/>
</dbReference>
<evidence type="ECO:0000256" key="7">
    <source>
        <dbReference type="ARBA" id="ARBA00022593"/>
    </source>
</evidence>
<evidence type="ECO:0000256" key="4">
    <source>
        <dbReference type="ARBA" id="ARBA00008704"/>
    </source>
</evidence>
<comment type="caution">
    <text evidence="20">The sequence shown here is derived from an EMBL/GenBank/DDBJ whole genome shotgun (WGS) entry which is preliminary data.</text>
</comment>
<keyword evidence="15" id="KW-1133">Transmembrane helix</keyword>
<dbReference type="GO" id="GO:0016558">
    <property type="term" value="P:protein import into peroxisome matrix"/>
    <property type="evidence" value="ECO:0007669"/>
    <property type="project" value="InterPro"/>
</dbReference>
<dbReference type="PROSITE" id="PS00518">
    <property type="entry name" value="ZF_RING_1"/>
    <property type="match status" value="1"/>
</dbReference>
<comment type="subcellular location">
    <subcellularLocation>
        <location evidence="2">Peroxisome membrane</location>
        <topology evidence="2">Multi-pass membrane protein</topology>
    </subcellularLocation>
</comment>
<evidence type="ECO:0000256" key="12">
    <source>
        <dbReference type="ARBA" id="ARBA00022786"/>
    </source>
</evidence>
<dbReference type="EC" id="2.3.2.27" evidence="5"/>
<evidence type="ECO:0000256" key="18">
    <source>
        <dbReference type="PROSITE-ProRule" id="PRU00175"/>
    </source>
</evidence>
<gene>
    <name evidence="20" type="ORF">PYX00_005437</name>
</gene>
<dbReference type="Pfam" id="PF04757">
    <property type="entry name" value="Pex2_Pex12"/>
    <property type="match status" value="1"/>
</dbReference>
<dbReference type="Gene3D" id="3.30.40.10">
    <property type="entry name" value="Zinc/RING finger domain, C3HC4 (zinc finger)"/>
    <property type="match status" value="1"/>
</dbReference>
<keyword evidence="7" id="KW-0962">Peroxisome biogenesis</keyword>
<dbReference type="SUPFAM" id="SSF57850">
    <property type="entry name" value="RING/U-box"/>
    <property type="match status" value="1"/>
</dbReference>
<evidence type="ECO:0000256" key="8">
    <source>
        <dbReference type="ARBA" id="ARBA00022679"/>
    </source>
</evidence>
<dbReference type="PROSITE" id="PS50089">
    <property type="entry name" value="ZF_RING_2"/>
    <property type="match status" value="1"/>
</dbReference>
<comment type="similarity">
    <text evidence="4">Belongs to the pex2/pex10/pex12 family.</text>
</comment>
<dbReference type="AlphaFoldDB" id="A0AAW2HT17"/>
<evidence type="ECO:0000256" key="11">
    <source>
        <dbReference type="ARBA" id="ARBA00022771"/>
    </source>
</evidence>
<keyword evidence="17" id="KW-0576">Peroxisome</keyword>